<dbReference type="GO" id="GO:0000329">
    <property type="term" value="C:fungal-type vacuole membrane"/>
    <property type="evidence" value="ECO:0007669"/>
    <property type="project" value="TreeGrafter"/>
</dbReference>
<dbReference type="PANTHER" id="PTHR45748:SF7">
    <property type="entry name" value="1-PHOSPHATIDYLINOSITOL 3-PHOSPHATE 5-KINASE-RELATED"/>
    <property type="match status" value="1"/>
</dbReference>
<dbReference type="GO" id="GO:0005524">
    <property type="term" value="F:ATP binding"/>
    <property type="evidence" value="ECO:0007669"/>
    <property type="project" value="UniProtKB-UniRule"/>
</dbReference>
<reference evidence="6 7" key="1">
    <citation type="journal article" date="2016" name="Proc. Natl. Acad. Sci. U.S.A.">
        <title>Lipid metabolic changes in an early divergent fungus govern the establishment of a mutualistic symbiosis with endobacteria.</title>
        <authorList>
            <person name="Lastovetsky O.A."/>
            <person name="Gaspar M.L."/>
            <person name="Mondo S.J."/>
            <person name="LaButti K.M."/>
            <person name="Sandor L."/>
            <person name="Grigoriev I.V."/>
            <person name="Henry S.A."/>
            <person name="Pawlowska T.E."/>
        </authorList>
    </citation>
    <scope>NUCLEOTIDE SEQUENCE [LARGE SCALE GENOMIC DNA]</scope>
    <source>
        <strain evidence="6 7">ATCC 11559</strain>
    </source>
</reference>
<dbReference type="PANTHER" id="PTHR45748">
    <property type="entry name" value="1-PHOSPHATIDYLINOSITOL 3-PHOSPHATE 5-KINASE-RELATED"/>
    <property type="match status" value="1"/>
</dbReference>
<organism evidence="6 7">
    <name type="scientific">Rhizopus microsporus</name>
    <dbReference type="NCBI Taxonomy" id="58291"/>
    <lineage>
        <taxon>Eukaryota</taxon>
        <taxon>Fungi</taxon>
        <taxon>Fungi incertae sedis</taxon>
        <taxon>Mucoromycota</taxon>
        <taxon>Mucoromycotina</taxon>
        <taxon>Mucoromycetes</taxon>
        <taxon>Mucorales</taxon>
        <taxon>Mucorineae</taxon>
        <taxon>Rhizopodaceae</taxon>
        <taxon>Rhizopus</taxon>
    </lineage>
</organism>
<feature type="coiled-coil region" evidence="4">
    <location>
        <begin position="528"/>
        <end position="562"/>
    </location>
</feature>
<keyword evidence="3" id="KW-0418">Kinase</keyword>
<evidence type="ECO:0000256" key="2">
    <source>
        <dbReference type="ARBA" id="ARBA00022840"/>
    </source>
</evidence>
<keyword evidence="3" id="KW-0808">Transferase</keyword>
<accession>A0A1X0RL55</accession>
<evidence type="ECO:0000259" key="5">
    <source>
        <dbReference type="PROSITE" id="PS51455"/>
    </source>
</evidence>
<dbReference type="SMART" id="SM00330">
    <property type="entry name" value="PIPKc"/>
    <property type="match status" value="1"/>
</dbReference>
<sequence>MSRLKQAESRHSKPLPTIKTTLDSLSRKHASSLLIHWLEELDIPAYWHQILLDTVVYKLFETFKLHQLTKQTNPIYIQFISSNSPKDSKFLKSVYHDDLSLYFPVGGTIRFYGVKENMTAAFREITRSLLYLTYCLYLETEFMLDSHVLLIYNDPVEQTTESDQHHKHTSIFNWIKKFRGSGTAVGQELKRRFSLDKGSKDTSCINDSNKFVRLKEGIDQALISTSPGCKFSCPRILDRLVREQEELTNKTKMSKRMLQNTRRRSSLLSLWRSEPSEVAMVPDIGLDHLSLDTTSLTSFKQHQRLVVTFSCSSDDDHLCMGPVLYQFNYFNTQSDHTLEHILSEWHAKRDTLCHKCKQIPFRDHKCSFAHGNGNVTVSFQSEQLQKKDRWMSWTFCPSCKRGQEPTELSHEALMLSFAKFLELLFYDTRLICACQARPYRYFHMNGLTTQFGYQPGNYYELRLPGLQMMSVAHVAQYDMDEPRLRVATLNSWKRELATHDVGVFFEATLTHLDLLSHYIQAEHRRRQRDAMQMASDSLEQDIQTLQKQIEKDEQDMLRMLRETKVNELNDFRRYFGVQSQLILENLAQWQKEKCKEVIDDCGWDKPDYIRDASVHSFPGSAVLVREDEPTSVIAYTLSSNEYVQELMQEGQSSNKSGMVTPNVAFLSTPGAQLPVTGKNSQVLDRYCSSIERKYVSPTASTETSSFRAMIIEICKSNVSEERLEDLKNILPWTKKVTEKSSTDEQTKELMATSSVGNKKGHNGSLHIQHKFVHNDVEFTCIVYYANEFEMLRRQCGVHQIMIESLCRCQSWVASGGKSKSRFYKTQDDRFVVKEMMNVWNVSEKDAFLNFAPKYFNHMKKSRQSALAKIFGFFTIEIKKKESSLYLDVLVMEHLFYNQHITKKFDFKGIVERHVGEYQKEQKDITLWDGDWLNEYKTKLLVQNKSLFDDTIANDAEFLSQCNIMDYSLLVGVNEEKREIMIGIVGAYTWYKKIESKGKSTIKRVVTIVPPGEYKTRFCKEILNNYFVPVQGKFDMSVKTLLSDKLTPC</sequence>
<dbReference type="InterPro" id="IPR044769">
    <property type="entry name" value="PIKfyve_PIPKc"/>
</dbReference>
<keyword evidence="4" id="KW-0175">Coiled coil</keyword>
<dbReference type="GO" id="GO:0046854">
    <property type="term" value="P:phosphatidylinositol phosphate biosynthetic process"/>
    <property type="evidence" value="ECO:0007669"/>
    <property type="project" value="TreeGrafter"/>
</dbReference>
<dbReference type="GO" id="GO:0010008">
    <property type="term" value="C:endosome membrane"/>
    <property type="evidence" value="ECO:0007669"/>
    <property type="project" value="TreeGrafter"/>
</dbReference>
<evidence type="ECO:0000256" key="3">
    <source>
        <dbReference type="PROSITE-ProRule" id="PRU00781"/>
    </source>
</evidence>
<dbReference type="AlphaFoldDB" id="A0A1X0RL55"/>
<dbReference type="InterPro" id="IPR002498">
    <property type="entry name" value="PInositol-4-P-4/5-kinase_core"/>
</dbReference>
<evidence type="ECO:0000256" key="1">
    <source>
        <dbReference type="ARBA" id="ARBA00022741"/>
    </source>
</evidence>
<dbReference type="Proteomes" id="UP000242381">
    <property type="component" value="Unassembled WGS sequence"/>
</dbReference>
<name>A0A1X0RL55_RHIZD</name>
<proteinExistence type="predicted"/>
<gene>
    <name evidence="6" type="ORF">BCV71DRAFT_268856</name>
</gene>
<evidence type="ECO:0000313" key="6">
    <source>
        <dbReference type="EMBL" id="ORE12823.1"/>
    </source>
</evidence>
<dbReference type="Gene3D" id="3.30.800.10">
    <property type="entry name" value="Phosphatidylinositol Phosphate Kinase II Beta"/>
    <property type="match status" value="1"/>
</dbReference>
<evidence type="ECO:0000256" key="4">
    <source>
        <dbReference type="SAM" id="Coils"/>
    </source>
</evidence>
<keyword evidence="2 3" id="KW-0067">ATP-binding</keyword>
<dbReference type="VEuPathDB" id="FungiDB:BCV72DRAFT_236733"/>
<dbReference type="InterPro" id="IPR027483">
    <property type="entry name" value="PInositol-4-P-4/5-kinase_C_sf"/>
</dbReference>
<dbReference type="OMA" id="EMVNAWN"/>
<protein>
    <recommendedName>
        <fullName evidence="5">PIPK domain-containing protein</fullName>
    </recommendedName>
</protein>
<dbReference type="Gene3D" id="3.30.810.10">
    <property type="entry name" value="2-Layer Sandwich"/>
    <property type="match status" value="1"/>
</dbReference>
<dbReference type="GO" id="GO:0000285">
    <property type="term" value="F:1-phosphatidylinositol-3-phosphate 5-kinase activity"/>
    <property type="evidence" value="ECO:0007669"/>
    <property type="project" value="InterPro"/>
</dbReference>
<feature type="domain" description="PIPK" evidence="5">
    <location>
        <begin position="718"/>
        <end position="1025"/>
    </location>
</feature>
<dbReference type="InterPro" id="IPR027484">
    <property type="entry name" value="PInositol-4-P-5-kinase_N"/>
</dbReference>
<dbReference type="SUPFAM" id="SSF56104">
    <property type="entry name" value="SAICAR synthase-like"/>
    <property type="match status" value="1"/>
</dbReference>
<dbReference type="CDD" id="cd17300">
    <property type="entry name" value="PIPKc_PIKfyve"/>
    <property type="match status" value="1"/>
</dbReference>
<dbReference type="PROSITE" id="PS51455">
    <property type="entry name" value="PIPK"/>
    <property type="match status" value="1"/>
</dbReference>
<keyword evidence="1 3" id="KW-0547">Nucleotide-binding</keyword>
<evidence type="ECO:0000313" key="7">
    <source>
        <dbReference type="Proteomes" id="UP000242381"/>
    </source>
</evidence>
<dbReference type="EMBL" id="KV921601">
    <property type="protein sequence ID" value="ORE12823.1"/>
    <property type="molecule type" value="Genomic_DNA"/>
</dbReference>
<dbReference type="Pfam" id="PF01504">
    <property type="entry name" value="PIP5K"/>
    <property type="match status" value="1"/>
</dbReference>